<evidence type="ECO:0000313" key="9">
    <source>
        <dbReference type="EMBL" id="ORY76047.1"/>
    </source>
</evidence>
<gene>
    <name evidence="9" type="ORF">BCR37DRAFT_395358</name>
</gene>
<dbReference type="GeneID" id="63788214"/>
<reference evidence="9 10" key="1">
    <citation type="submission" date="2016-07" db="EMBL/GenBank/DDBJ databases">
        <title>Pervasive Adenine N6-methylation of Active Genes in Fungi.</title>
        <authorList>
            <consortium name="DOE Joint Genome Institute"/>
            <person name="Mondo S.J."/>
            <person name="Dannebaum R.O."/>
            <person name="Kuo R.C."/>
            <person name="Labutti K."/>
            <person name="Haridas S."/>
            <person name="Kuo A."/>
            <person name="Salamov A."/>
            <person name="Ahrendt S.R."/>
            <person name="Lipzen A."/>
            <person name="Sullivan W."/>
            <person name="Andreopoulos W.B."/>
            <person name="Clum A."/>
            <person name="Lindquist E."/>
            <person name="Daum C."/>
            <person name="Ramamoorthy G.K."/>
            <person name="Gryganskyi A."/>
            <person name="Culley D."/>
            <person name="Magnuson J.K."/>
            <person name="James T.Y."/>
            <person name="O'Malley M.A."/>
            <person name="Stajich J.E."/>
            <person name="Spatafora J.W."/>
            <person name="Visel A."/>
            <person name="Grigoriev I.V."/>
        </authorList>
    </citation>
    <scope>NUCLEOTIDE SEQUENCE [LARGE SCALE GENOMIC DNA]</scope>
    <source>
        <strain evidence="9 10">12-1054</strain>
    </source>
</reference>
<evidence type="ECO:0000256" key="7">
    <source>
        <dbReference type="SAM" id="Coils"/>
    </source>
</evidence>
<evidence type="ECO:0008006" key="11">
    <source>
        <dbReference type="Google" id="ProtNLM"/>
    </source>
</evidence>
<keyword evidence="5" id="KW-0690">Ribosome biogenesis</keyword>
<comment type="caution">
    <text evidence="9">The sequence shown here is derived from an EMBL/GenBank/DDBJ whole genome shotgun (WGS) entry which is preliminary data.</text>
</comment>
<accession>A0A1Y2EX23</accession>
<dbReference type="RefSeq" id="XP_040722500.1">
    <property type="nucleotide sequence ID" value="XM_040871615.1"/>
</dbReference>
<dbReference type="Pfam" id="PF09135">
    <property type="entry name" value="Alb1"/>
    <property type="match status" value="1"/>
</dbReference>
<dbReference type="OrthoDB" id="5304887at2759"/>
<evidence type="ECO:0000256" key="1">
    <source>
        <dbReference type="ARBA" id="ARBA00004123"/>
    </source>
</evidence>
<evidence type="ECO:0000256" key="8">
    <source>
        <dbReference type="SAM" id="MobiDB-lite"/>
    </source>
</evidence>
<sequence length="170" mass="19025">MRPKAKTRKEPSERTRNLRHGATSNVAGEAATTEESAKSRVTKAVSDLALRTAAATGQQKAGIAKRQGKLTSKQQRRKHQQREKGIAFEAKVDVKADAYKRSQESIKQRASGWEVVNERAEEEKEETQAKFLALQEEVRLQREREALDGRVQEPVVTTTPASADDDEEEL</sequence>
<dbReference type="EMBL" id="MCFI01000024">
    <property type="protein sequence ID" value="ORY76047.1"/>
    <property type="molecule type" value="Genomic_DNA"/>
</dbReference>
<dbReference type="AlphaFoldDB" id="A0A1Y2EX23"/>
<dbReference type="GO" id="GO:0005634">
    <property type="term" value="C:nucleus"/>
    <property type="evidence" value="ECO:0007669"/>
    <property type="project" value="UniProtKB-SubCell"/>
</dbReference>
<dbReference type="GO" id="GO:0042254">
    <property type="term" value="P:ribosome biogenesis"/>
    <property type="evidence" value="ECO:0007669"/>
    <property type="project" value="UniProtKB-KW"/>
</dbReference>
<dbReference type="InterPro" id="IPR022784">
    <property type="entry name" value="Ribosome_bgen_Alb1"/>
</dbReference>
<evidence type="ECO:0000256" key="2">
    <source>
        <dbReference type="ARBA" id="ARBA00004496"/>
    </source>
</evidence>
<dbReference type="GO" id="GO:0005737">
    <property type="term" value="C:cytoplasm"/>
    <property type="evidence" value="ECO:0007669"/>
    <property type="project" value="UniProtKB-SubCell"/>
</dbReference>
<keyword evidence="7" id="KW-0175">Coiled coil</keyword>
<evidence type="ECO:0000256" key="4">
    <source>
        <dbReference type="ARBA" id="ARBA00022490"/>
    </source>
</evidence>
<keyword evidence="4" id="KW-0963">Cytoplasm</keyword>
<name>A0A1Y2EX23_PROLT</name>
<keyword evidence="3" id="KW-0813">Transport</keyword>
<evidence type="ECO:0000313" key="10">
    <source>
        <dbReference type="Proteomes" id="UP000193685"/>
    </source>
</evidence>
<evidence type="ECO:0000256" key="6">
    <source>
        <dbReference type="ARBA" id="ARBA00023242"/>
    </source>
</evidence>
<feature type="region of interest" description="Disordered" evidence="8">
    <location>
        <begin position="1"/>
        <end position="40"/>
    </location>
</feature>
<feature type="region of interest" description="Disordered" evidence="8">
    <location>
        <begin position="145"/>
        <end position="170"/>
    </location>
</feature>
<keyword evidence="10" id="KW-1185">Reference proteome</keyword>
<protein>
    <recommendedName>
        <fullName evidence="11">Alb1-domain-containing protein</fullName>
    </recommendedName>
</protein>
<comment type="subcellular location">
    <subcellularLocation>
        <location evidence="2">Cytoplasm</location>
    </subcellularLocation>
    <subcellularLocation>
        <location evidence="1">Nucleus</location>
    </subcellularLocation>
</comment>
<keyword evidence="6" id="KW-0539">Nucleus</keyword>
<evidence type="ECO:0000256" key="5">
    <source>
        <dbReference type="ARBA" id="ARBA00022517"/>
    </source>
</evidence>
<feature type="region of interest" description="Disordered" evidence="8">
    <location>
        <begin position="54"/>
        <end position="86"/>
    </location>
</feature>
<organism evidence="9 10">
    <name type="scientific">Protomyces lactucae-debilis</name>
    <dbReference type="NCBI Taxonomy" id="2754530"/>
    <lineage>
        <taxon>Eukaryota</taxon>
        <taxon>Fungi</taxon>
        <taxon>Dikarya</taxon>
        <taxon>Ascomycota</taxon>
        <taxon>Taphrinomycotina</taxon>
        <taxon>Taphrinomycetes</taxon>
        <taxon>Taphrinales</taxon>
        <taxon>Protomycetaceae</taxon>
        <taxon>Protomyces</taxon>
    </lineage>
</organism>
<proteinExistence type="predicted"/>
<dbReference type="Proteomes" id="UP000193685">
    <property type="component" value="Unassembled WGS sequence"/>
</dbReference>
<evidence type="ECO:0000256" key="3">
    <source>
        <dbReference type="ARBA" id="ARBA00022448"/>
    </source>
</evidence>
<feature type="coiled-coil region" evidence="7">
    <location>
        <begin position="110"/>
        <end position="144"/>
    </location>
</feature>